<dbReference type="InterPro" id="IPR055235">
    <property type="entry name" value="ASD1_cat"/>
</dbReference>
<dbReference type="Pfam" id="PF06964">
    <property type="entry name" value="Alpha-L-AF_C"/>
    <property type="match status" value="1"/>
</dbReference>
<evidence type="ECO:0000256" key="2">
    <source>
        <dbReference type="ARBA" id="ARBA00007186"/>
    </source>
</evidence>
<dbReference type="PANTHER" id="PTHR43576:SF3">
    <property type="entry name" value="ALPHA-L-ARABINOFURANOSIDASE C"/>
    <property type="match status" value="1"/>
</dbReference>
<evidence type="ECO:0000313" key="9">
    <source>
        <dbReference type="EMBL" id="MFC7404615.1"/>
    </source>
</evidence>
<dbReference type="EMBL" id="JBHTCQ010000001">
    <property type="protein sequence ID" value="MFC7404615.1"/>
    <property type="molecule type" value="Genomic_DNA"/>
</dbReference>
<dbReference type="SUPFAM" id="SSF51011">
    <property type="entry name" value="Glycosyl hydrolase domain"/>
    <property type="match status" value="1"/>
</dbReference>
<dbReference type="Pfam" id="PF22848">
    <property type="entry name" value="ASD1_dom"/>
    <property type="match status" value="1"/>
</dbReference>
<dbReference type="InterPro" id="IPR010720">
    <property type="entry name" value="Alpha-L-AF_C"/>
</dbReference>
<dbReference type="PANTHER" id="PTHR43576">
    <property type="entry name" value="ALPHA-L-ARABINOFURANOSIDASE C-RELATED"/>
    <property type="match status" value="1"/>
</dbReference>
<evidence type="ECO:0000256" key="5">
    <source>
        <dbReference type="ARBA" id="ARBA00022801"/>
    </source>
</evidence>
<keyword evidence="6" id="KW-0119">Carbohydrate metabolism</keyword>
<dbReference type="Proteomes" id="UP001596455">
    <property type="component" value="Unassembled WGS sequence"/>
</dbReference>
<evidence type="ECO:0000256" key="4">
    <source>
        <dbReference type="ARBA" id="ARBA00012670"/>
    </source>
</evidence>
<proteinExistence type="inferred from homology"/>
<keyword evidence="10" id="KW-1185">Reference proteome</keyword>
<comment type="subunit">
    <text evidence="3">Homohexamer; trimer of dimers.</text>
</comment>
<evidence type="ECO:0000259" key="8">
    <source>
        <dbReference type="SMART" id="SM00813"/>
    </source>
</evidence>
<keyword evidence="7" id="KW-0326">Glycosidase</keyword>
<dbReference type="Gene3D" id="3.20.20.80">
    <property type="entry name" value="Glycosidases"/>
    <property type="match status" value="1"/>
</dbReference>
<evidence type="ECO:0000256" key="6">
    <source>
        <dbReference type="ARBA" id="ARBA00023277"/>
    </source>
</evidence>
<reference evidence="10" key="1">
    <citation type="journal article" date="2019" name="Int. J. Syst. Evol. Microbiol.">
        <title>The Global Catalogue of Microorganisms (GCM) 10K type strain sequencing project: providing services to taxonomists for standard genome sequencing and annotation.</title>
        <authorList>
            <consortium name="The Broad Institute Genomics Platform"/>
            <consortium name="The Broad Institute Genome Sequencing Center for Infectious Disease"/>
            <person name="Wu L."/>
            <person name="Ma J."/>
        </authorList>
    </citation>
    <scope>NUCLEOTIDE SEQUENCE [LARGE SCALE GENOMIC DNA]</scope>
    <source>
        <strain evidence="10">JCM 1490</strain>
    </source>
</reference>
<sequence>MSTARIVVDDAYEIAEIDPRIYGSFVEHMGRGVYDGIYAPEHETADEDGFRGDVAAVVRELGPTILRYPGGNFVSGYDWEDGVGPKSERPERLDLAWRSVESNQVGTDEFLRYCRTVQADPMLAVNLGTRGMREALALLEYCNVPGGTPASDLRRRHGTAEPYGVKVWCLGNEMDGPWQLGHKTAEDYGKLAAQTAAAMKVVDPSIELVACGSSKPSMPTFARWEATVLEHTYRHVDHVSMHMYADPEKYQDTADFLAAGLDVDEYIRSVVASVDYARAAGRHSRHLSLSFDEWNVWYNSRSRDVGHWPHAPRLIEDTYSLAHALVVGSFLNSLLRGSDRVRMACLAQLVNVIAPIRTEPGAGEVWRQTTFFPFALTARYGRGTALQAQVTCERTSTSAHDDVPLLDVAAVRREDGEHVLFVVNRSTDRPVTAHLDLRGVAADGRTVEHTCLTGPDLDATNGPGRPEIAPVVAGRTPLDGEAVELPPGSWSMLRVA</sequence>
<dbReference type="InterPro" id="IPR013780">
    <property type="entry name" value="Glyco_hydro_b"/>
</dbReference>
<comment type="catalytic activity">
    <reaction evidence="1">
        <text>Hydrolysis of terminal non-reducing alpha-L-arabinofuranoside residues in alpha-L-arabinosides.</text>
        <dbReference type="EC" id="3.2.1.55"/>
    </reaction>
</comment>
<gene>
    <name evidence="9" type="ORF">ACFQQL_05800</name>
</gene>
<comment type="similarity">
    <text evidence="2">Belongs to the glycosyl hydrolase 51 family.</text>
</comment>
<evidence type="ECO:0000256" key="3">
    <source>
        <dbReference type="ARBA" id="ARBA00011165"/>
    </source>
</evidence>
<dbReference type="InterPro" id="IPR017853">
    <property type="entry name" value="GH"/>
</dbReference>
<name>A0ABW2Q538_9MICO</name>
<dbReference type="RefSeq" id="WP_382392179.1">
    <property type="nucleotide sequence ID" value="NZ_JBHTCQ010000001.1"/>
</dbReference>
<evidence type="ECO:0000256" key="1">
    <source>
        <dbReference type="ARBA" id="ARBA00001462"/>
    </source>
</evidence>
<dbReference type="EC" id="3.2.1.55" evidence="4"/>
<evidence type="ECO:0000313" key="10">
    <source>
        <dbReference type="Proteomes" id="UP001596455"/>
    </source>
</evidence>
<comment type="caution">
    <text evidence="9">The sequence shown here is derived from an EMBL/GenBank/DDBJ whole genome shotgun (WGS) entry which is preliminary data.</text>
</comment>
<keyword evidence="5" id="KW-0378">Hydrolase</keyword>
<protein>
    <recommendedName>
        <fullName evidence="4">non-reducing end alpha-L-arabinofuranosidase</fullName>
        <ecNumber evidence="4">3.2.1.55</ecNumber>
    </recommendedName>
</protein>
<evidence type="ECO:0000256" key="7">
    <source>
        <dbReference type="ARBA" id="ARBA00023295"/>
    </source>
</evidence>
<dbReference type="SMART" id="SM00813">
    <property type="entry name" value="Alpha-L-AF_C"/>
    <property type="match status" value="1"/>
</dbReference>
<accession>A0ABW2Q538</accession>
<dbReference type="Gene3D" id="2.60.40.1180">
    <property type="entry name" value="Golgi alpha-mannosidase II"/>
    <property type="match status" value="1"/>
</dbReference>
<dbReference type="SUPFAM" id="SSF51445">
    <property type="entry name" value="(Trans)glycosidases"/>
    <property type="match status" value="1"/>
</dbReference>
<organism evidence="9 10">
    <name type="scientific">Georgenia alba</name>
    <dbReference type="NCBI Taxonomy" id="2233858"/>
    <lineage>
        <taxon>Bacteria</taxon>
        <taxon>Bacillati</taxon>
        <taxon>Actinomycetota</taxon>
        <taxon>Actinomycetes</taxon>
        <taxon>Micrococcales</taxon>
        <taxon>Bogoriellaceae</taxon>
        <taxon>Georgenia</taxon>
    </lineage>
</organism>
<feature type="domain" description="Alpha-L-arabinofuranosidase C-terminal" evidence="8">
    <location>
        <begin position="292"/>
        <end position="489"/>
    </location>
</feature>